<dbReference type="PANTHER" id="PTHR22605">
    <property type="entry name" value="RZ-TYPE DOMAIN-CONTAINING PROTEIN"/>
    <property type="match status" value="1"/>
</dbReference>
<comment type="caution">
    <text evidence="1">The sequence shown here is derived from an EMBL/GenBank/DDBJ whole genome shotgun (WGS) entry which is preliminary data.</text>
</comment>
<name>A0ABR2KZD7_9EUKA</name>
<dbReference type="SUPFAM" id="SSF52540">
    <property type="entry name" value="P-loop containing nucleoside triphosphate hydrolases"/>
    <property type="match status" value="1"/>
</dbReference>
<keyword evidence="2" id="KW-1185">Reference proteome</keyword>
<proteinExistence type="predicted"/>
<protein>
    <recommendedName>
        <fullName evidence="3">AAA+ ATPase domain-containing protein</fullName>
    </recommendedName>
</protein>
<evidence type="ECO:0000313" key="2">
    <source>
        <dbReference type="Proteomes" id="UP001470230"/>
    </source>
</evidence>
<dbReference type="InterPro" id="IPR027417">
    <property type="entry name" value="P-loop_NTPase"/>
</dbReference>
<evidence type="ECO:0000313" key="1">
    <source>
        <dbReference type="EMBL" id="KAK8896277.1"/>
    </source>
</evidence>
<dbReference type="PANTHER" id="PTHR22605:SF1">
    <property type="entry name" value="RZ-TYPE DOMAIN-CONTAINING PROTEIN"/>
    <property type="match status" value="1"/>
</dbReference>
<reference evidence="1 2" key="1">
    <citation type="submission" date="2024-04" db="EMBL/GenBank/DDBJ databases">
        <title>Tritrichomonas musculus Genome.</title>
        <authorList>
            <person name="Alves-Ferreira E."/>
            <person name="Grigg M."/>
            <person name="Lorenzi H."/>
            <person name="Galac M."/>
        </authorList>
    </citation>
    <scope>NUCLEOTIDE SEQUENCE [LARGE SCALE GENOMIC DNA]</scope>
    <source>
        <strain evidence="1 2">EAF2021</strain>
    </source>
</reference>
<dbReference type="InterPro" id="IPR031248">
    <property type="entry name" value="RNF213"/>
</dbReference>
<accession>A0ABR2KZD7</accession>
<dbReference type="EMBL" id="JAPFFF010000002">
    <property type="protein sequence ID" value="KAK8896277.1"/>
    <property type="molecule type" value="Genomic_DNA"/>
</dbReference>
<organism evidence="1 2">
    <name type="scientific">Tritrichomonas musculus</name>
    <dbReference type="NCBI Taxonomy" id="1915356"/>
    <lineage>
        <taxon>Eukaryota</taxon>
        <taxon>Metamonada</taxon>
        <taxon>Parabasalia</taxon>
        <taxon>Tritrichomonadida</taxon>
        <taxon>Tritrichomonadidae</taxon>
        <taxon>Tritrichomonas</taxon>
    </lineage>
</organism>
<evidence type="ECO:0008006" key="3">
    <source>
        <dbReference type="Google" id="ProtNLM"/>
    </source>
</evidence>
<dbReference type="Proteomes" id="UP001470230">
    <property type="component" value="Unassembled WGS sequence"/>
</dbReference>
<sequence>MTKTPLSARIDYITKGDVTITHETITVSTMESKDVQVFNLKFGRIFQREELESIELATSLTSPNNEFRKQYMIVQDLFNCMKLLYYYGNPHHTFKKSFKKLKTFDISNYERFFTLTRELLVHCHLKSDRYINIRSSLYPIPKLPRFLTVENIIFLSKVSDPYPYFNKIGYYLQNDSTDKRLNNFPYLKTIQLLTSNEPKEANKGFQGLKYDGINSRQIESKFDHIKRSFDMNNIHFIKVEKPVYCYHLLFLASGFFLNDKCPKLGQILYCHKDTDVRAFLDEFTSNYQTSFSRCIIFHPEFLDESNRHILLGESKTRISSVSVKDNKKILIITSSDFTTEKDFVTTFDNDDITSCRLTSIKNLIQPELNNVSLEDSSMSRSKNQDEEVQFIDRENQHVHLHPYKRIRFKFAPELFDDVVEFWDELYGAVFFTYYVTKSDIVIYESRQFLATFEEPINGLIPDLNDFPFPTKNDKRLPFIDRIMSVPFPVISDEGSQNEDKKEKSVKNFLNAIVNDSQFEIELNDPLYVVIQKLYKKLFQIDNFDKKVSVHILRYLSDYIESFATSYLDCLWDDRSVVRRNRLLLLIMSGLYVYNLAPEDGFSIMCFNGMFDQSLKSEKTIDFYTTQKMKGLLFLQKPFDFKKSSSEKFRLNFIKNSEVDIISGEKVLVKNDVNIYDNFIRCLTNNVETHKKVQQIFNKDKNFDDGSISKINLSILNHSLSWPKFFKAVIISSRMSLEQPTILSGDTGCGKTSFISMFQRIINLIDNCKVNFYTNLNIHGDVGRKDIENHLKGSLSHHSNCNSFFFDEFNTSDALPFIEHIFINGYSENGRLFPCIFLGAINPLIKADEISKVFSKIGMEQKITTEKSETSLLNLKKTEEDINNYKYFVHKLNESEDLIINFNPMIIDPSTESKFLPEEEKMLIRQIIKFDETFTTTLFTCIEWIRKFMNENAVVSIRDVKSVFDFYDKYHALIDPNNSRNPELMKQSFQLAIISVFALRLPERLEISSQNQKIMDHLNELNIGLDDDSVIHVRRIFLEQIGNPNELMSLFDKFTFWYLRDTIMIDDKIWKFKSFLYHIVIMKLTIDLQKACFVIGPPGTSKSFALEQIAKDLHTFITTYMCSRGSSSEGLKSQFFDAIYVSYLNGKSKSVIVFEEMGLANINKRRPLKYIHFALDLGIEINSSHQYKKVASIGVSNYAMDLANMNRGTLIYTDIPNILELKINFSKKITIEKCGNIEFSKFDNILNRFLIKIENDKTQVHNEWIENFFKALWPNNSQPKTLALRSIYSLYQITKKAYFDKKITTDYFCRVAREIVNVKRLIKIGENGQINDDFKDLSISAFDFILRMFPDDIYLIPDELLEKPKEGQFKGKFNFEIDKIERTIKCTFETGETGTFNIKVDNLYILVDRIISRNSFKSLCLLTENYSALDNISSLLLDNLPETVSDLQFILDSDDSEKVVEKIKNMPPSKHPDVSFYFEEDFKERSSLSQTQKSINRFIQTYMSNPNEIPVIVGNNTMLDSLLDILNANKIDPSNKGTFNALISSDGFSWSYDIRTDFYIVLILQLDELIEKLGVIPLPLLDRLEIVYTDWSLLKYLSYFKMIQKSERFVHDFLNSGLTYRKYIDLVDERVCHYLNEQVLPDNKCPNRFINDNIDEYLHSSLVTLYKRFDNWKSKKEEMILNEDLNDYLMNTNWKEGMQCVIYTKSMLADKIYFENNFKVLDSKNLKETDFTFEIIDDESIADEDHFNQKIESNDNKPIVYIIKCSKFSEMHDQHLKKLIEKRKLKKIDENLIVPSFFIVYFHTEKEEIKIKSTMNWPVFWIEDISNNQLVLLSRNSAHLKFIYDNLTNYEFKIQNKPIMDHLIDRLFEFLLIPKSELTKIQNQFKLLIKSHYQDNCINLIDNLEEFQEDPNSTFSIQTQIFNLLMAQVKSKLLYFFNILVCHFLVHPTNFHFLSKKVYEFLRVNHHELALTITDYNTNMPSSDFQVILNDYVKAFLRNSPLMYFRNTFGYRFLEVVRKNSPFQKFIDLLKKSKYRNEYFQGLKLEDDSNLQHIFEHLNRRGFQINDHFSSQIFELFKNGEFRECARQLLFSKGIQFDYKNYQDTLIYSYIGYIDNSNFNENIGQLISLLNSNNAENAISNRFERVFIYFDYILNLNIIDLIPKEAYENIDTFCPFRYPDKYKTKYFWNRYILSYIYSKKCHDKKIKESYKCVIDNTGKSRFFDKKENYDLNKEDQLKDFFCYLYGPFFFTAPQIAYLNDQVFNQFKGLLLHFSEAVDHIDNLQSKQVDLPLLESLIRSSCILGEEKISQSPEKPLFEKFTKDFRASGYTNSMVDRIHSIVIQKRNLHENLPDYLWSTFLNDIKKSNLVKTLIGKGEFNGLIEAPSFNGLSLYELLHFYMTDIVTFTDIMTDKADTFVQWFLQDTKGETLFNCQIYMLFKAVHDNVPDRIESQLIALLSLSAPWKRITHDNYIQYADSKYNYFPFEIIKMILSMPATFNRQALFNNDVREKVSLLKSATDGNGGYSLIDGKNLYIMNESFPTLSSVVYNYFAFNDTSLFPLLKSFMQLQRHRHFLEISHKLVIILFKLRKLFANNSRALFVILNCFSFVKNGKYELIQDLPFVALKFDKLFKIRQNRNIFTLNDFGGSCLNCYQQFEYVIKKYSLLHNDFVTFQKEKTVMPLFDFIPEMSLNSFNFNKFVASNVLMSFVNFSSVRELISPTELEKRLDLELQNNFFPFVTFELNKRYVFDDQPSIENPQKIDFLGMCKEDWLAVMAQPVNNYDDQFIEYLKVKENSSPGEDMSTIASLLLQIYYRDQCDEYLDDVIPRLDFGDLITVNLGFEVPRMILNAPIFEYLPEDFKNILRNLLH</sequence>
<gene>
    <name evidence="1" type="ORF">M9Y10_014174</name>
</gene>